<dbReference type="Proteomes" id="UP000537126">
    <property type="component" value="Unassembled WGS sequence"/>
</dbReference>
<dbReference type="AlphaFoldDB" id="A0A846MTL4"/>
<evidence type="ECO:0008006" key="3">
    <source>
        <dbReference type="Google" id="ProtNLM"/>
    </source>
</evidence>
<dbReference type="PROSITE" id="PS51257">
    <property type="entry name" value="PROKAR_LIPOPROTEIN"/>
    <property type="match status" value="1"/>
</dbReference>
<evidence type="ECO:0000313" key="2">
    <source>
        <dbReference type="Proteomes" id="UP000537126"/>
    </source>
</evidence>
<gene>
    <name evidence="1" type="ORF">FHS56_002322</name>
</gene>
<comment type="caution">
    <text evidence="1">The sequence shown here is derived from an EMBL/GenBank/DDBJ whole genome shotgun (WGS) entry which is preliminary data.</text>
</comment>
<sequence length="217" mass="24820">MILRQLWVVVAIFALSCFAFGGQAQSSIKLKRRQLTPGISMLVPVDFQPMSDDFLAQKYAYFRKPTVMLSDPYGNIDLGVNITEKYWPQEDIPLLKDIYKATLAALYTQIHFHKEAVEKIKHRTYVILEFDAILADEAGEKSAIGVTKPPVKRYYYMMYTVVDNRIVVFNFNAPIQDKALWQPVADKIMHSVKLKNIQLPKEQTPLPDVPSAQPVSR</sequence>
<proteinExistence type="predicted"/>
<name>A0A846MTL4_9BACT</name>
<protein>
    <recommendedName>
        <fullName evidence="3">DUF1795 domain-containing protein</fullName>
    </recommendedName>
</protein>
<keyword evidence="2" id="KW-1185">Reference proteome</keyword>
<reference evidence="1 2" key="1">
    <citation type="submission" date="2020-03" db="EMBL/GenBank/DDBJ databases">
        <title>Genomic Encyclopedia of Type Strains, Phase IV (KMG-IV): sequencing the most valuable type-strain genomes for metagenomic binning, comparative biology and taxonomic classification.</title>
        <authorList>
            <person name="Goeker M."/>
        </authorList>
    </citation>
    <scope>NUCLEOTIDE SEQUENCE [LARGE SCALE GENOMIC DNA]</scope>
    <source>
        <strain evidence="1 2">DSM 5718</strain>
    </source>
</reference>
<evidence type="ECO:0000313" key="1">
    <source>
        <dbReference type="EMBL" id="NIK74789.1"/>
    </source>
</evidence>
<dbReference type="RefSeq" id="WP_166920903.1">
    <property type="nucleotide sequence ID" value="NZ_JAASRN010000007.1"/>
</dbReference>
<accession>A0A846MTL4</accession>
<dbReference type="EMBL" id="JAASRN010000007">
    <property type="protein sequence ID" value="NIK74789.1"/>
    <property type="molecule type" value="Genomic_DNA"/>
</dbReference>
<organism evidence="1 2">
    <name type="scientific">Thermonema lapsum</name>
    <dbReference type="NCBI Taxonomy" id="28195"/>
    <lineage>
        <taxon>Bacteria</taxon>
        <taxon>Pseudomonadati</taxon>
        <taxon>Bacteroidota</taxon>
        <taxon>Cytophagia</taxon>
        <taxon>Cytophagales</taxon>
        <taxon>Thermonemataceae</taxon>
        <taxon>Thermonema</taxon>
    </lineage>
</organism>